<keyword evidence="6" id="KW-0975">Bacterial flagellum</keyword>
<sequence length="699" mass="70072">MSLNEIMSAAISGLAASQAGLRSVSNNIANVGTPGYARQTVSQATGVAAGLVNGVTVGEPARIADSFLEATVYRRAGDIGSATVTAAYLDRLQSLIGAPGAEYGLPARLDAIASSAVAMTGTQTSAQTAAGFTADVQDAITSINQLGTDVAGLKSDVQSEVGQSVDRINSLLVRINDLNGSAARLDGNGRSSAGVVDQRMSAIEELSGLVKVIVRDQPDGRVSIDTASGIPLLDNRLRQLVMPASSSFGPQTNFPVIALRFADGGATVGAATGDVLDSAAVGGKLGGLLDLRDRALPDFTEKLGVLFTGLSQTLNAASNAATTVPAPAQLLGRQSGLVGSDRLGFTGSAVFAVTSGKGALVASTTIDFSALGPTTTVNAAVAAINTGLGGAATASFTGGILSITATGAGNGVVIAQDPTAPSDRAGVGLSQYFGMNDLIRSTGSPLVPSGFMAADPHGFASGQSAQIVLRDASGRAMSSYTMTGSVGPTFGDLVTELNASPIAGFGSFAMDPKGRIQFSPKPNVGGAVLSVPSDTTDRFGSGRSFSSIVQLTGASSGVASAGVRPDILANAGKLGLAQLQTGIAVGAKALGTGDVRGATLYADRLAGQVDLGKNGVTSTAAFAAHLLGNAGSAAAQAKSSLDDATARRDDAVNRRDSFSGVNIDEELAQMVVLQNSYSAAARVISTASQMYDTLISMIR</sequence>
<evidence type="ECO:0000256" key="5">
    <source>
        <dbReference type="ARBA" id="ARBA00022525"/>
    </source>
</evidence>
<comment type="subcellular location">
    <subcellularLocation>
        <location evidence="1">Bacterial flagellum basal body</location>
    </subcellularLocation>
    <subcellularLocation>
        <location evidence="2">Secreted</location>
    </subcellularLocation>
</comment>
<dbReference type="GO" id="GO:0005576">
    <property type="term" value="C:extracellular region"/>
    <property type="evidence" value="ECO:0007669"/>
    <property type="project" value="UniProtKB-SubCell"/>
</dbReference>
<evidence type="ECO:0000256" key="6">
    <source>
        <dbReference type="ARBA" id="ARBA00023143"/>
    </source>
</evidence>
<dbReference type="PANTHER" id="PTHR30033:SF2">
    <property type="entry name" value="FLAGELLAR HOOK PROTEIN"/>
    <property type="match status" value="1"/>
</dbReference>
<dbReference type="InterPro" id="IPR010930">
    <property type="entry name" value="Flg_bb/hook_C_dom"/>
</dbReference>
<name>A0A2T5GJ19_9SPHN</name>
<dbReference type="Pfam" id="PF00460">
    <property type="entry name" value="Flg_bb_rod"/>
    <property type="match status" value="1"/>
</dbReference>
<gene>
    <name evidence="10" type="ORF">C8J26_3051</name>
</gene>
<reference evidence="10 11" key="1">
    <citation type="submission" date="2018-04" db="EMBL/GenBank/DDBJ databases">
        <title>Genomic Encyclopedia of Type Strains, Phase III (KMG-III): the genomes of soil and plant-associated and newly described type strains.</title>
        <authorList>
            <person name="Whitman W."/>
        </authorList>
    </citation>
    <scope>NUCLEOTIDE SEQUENCE [LARGE SCALE GENOMIC DNA]</scope>
    <source>
        <strain evidence="10 11">MA101b</strain>
    </source>
</reference>
<evidence type="ECO:0000259" key="9">
    <source>
        <dbReference type="Pfam" id="PF22638"/>
    </source>
</evidence>
<dbReference type="SUPFAM" id="SSF64518">
    <property type="entry name" value="Phase 1 flagellin"/>
    <property type="match status" value="1"/>
</dbReference>
<dbReference type="InterPro" id="IPR002371">
    <property type="entry name" value="FlgK"/>
</dbReference>
<dbReference type="GO" id="GO:0044780">
    <property type="term" value="P:bacterial-type flagellum assembly"/>
    <property type="evidence" value="ECO:0007669"/>
    <property type="project" value="InterPro"/>
</dbReference>
<evidence type="ECO:0000256" key="1">
    <source>
        <dbReference type="ARBA" id="ARBA00004117"/>
    </source>
</evidence>
<dbReference type="Pfam" id="PF06429">
    <property type="entry name" value="Flg_bbr_C"/>
    <property type="match status" value="1"/>
</dbReference>
<dbReference type="PANTHER" id="PTHR30033">
    <property type="entry name" value="FLAGELLAR HOOK-ASSOCIATED PROTEIN 1"/>
    <property type="match status" value="1"/>
</dbReference>
<dbReference type="InterPro" id="IPR001444">
    <property type="entry name" value="Flag_bb_rod_N"/>
</dbReference>
<keyword evidence="10" id="KW-0969">Cilium</keyword>
<feature type="domain" description="Flagellar basal-body/hook protein C-terminal" evidence="8">
    <location>
        <begin position="658"/>
        <end position="697"/>
    </location>
</feature>
<feature type="domain" description="Flagellar hook-associated protein FlgK helical" evidence="9">
    <location>
        <begin position="90"/>
        <end position="321"/>
    </location>
</feature>
<comment type="caution">
    <text evidence="10">The sequence shown here is derived from an EMBL/GenBank/DDBJ whole genome shotgun (WGS) entry which is preliminary data.</text>
</comment>
<dbReference type="AlphaFoldDB" id="A0A2T5GJ19"/>
<keyword evidence="10" id="KW-0966">Cell projection</keyword>
<dbReference type="GO" id="GO:0009425">
    <property type="term" value="C:bacterial-type flagellum basal body"/>
    <property type="evidence" value="ECO:0007669"/>
    <property type="project" value="UniProtKB-SubCell"/>
</dbReference>
<dbReference type="InterPro" id="IPR053927">
    <property type="entry name" value="FlgK_helical"/>
</dbReference>
<evidence type="ECO:0000256" key="2">
    <source>
        <dbReference type="ARBA" id="ARBA00004613"/>
    </source>
</evidence>
<comment type="similarity">
    <text evidence="3">Belongs to the flagella basal body rod proteins family.</text>
</comment>
<keyword evidence="5" id="KW-0964">Secreted</keyword>
<dbReference type="Proteomes" id="UP000244189">
    <property type="component" value="Unassembled WGS sequence"/>
</dbReference>
<dbReference type="EMBL" id="QAOG01000005">
    <property type="protein sequence ID" value="PTQ59309.1"/>
    <property type="molecule type" value="Genomic_DNA"/>
</dbReference>
<evidence type="ECO:0000313" key="10">
    <source>
        <dbReference type="EMBL" id="PTQ59309.1"/>
    </source>
</evidence>
<evidence type="ECO:0000259" key="8">
    <source>
        <dbReference type="Pfam" id="PF06429"/>
    </source>
</evidence>
<protein>
    <recommendedName>
        <fullName evidence="4">Flagellar hook-associated protein 1</fullName>
    </recommendedName>
</protein>
<evidence type="ECO:0000256" key="3">
    <source>
        <dbReference type="ARBA" id="ARBA00009677"/>
    </source>
</evidence>
<evidence type="ECO:0000259" key="7">
    <source>
        <dbReference type="Pfam" id="PF00460"/>
    </source>
</evidence>
<evidence type="ECO:0000313" key="11">
    <source>
        <dbReference type="Proteomes" id="UP000244189"/>
    </source>
</evidence>
<keyword evidence="10" id="KW-0282">Flagellum</keyword>
<accession>A0A2T5GJ19</accession>
<organism evidence="10 11">
    <name type="scientific">Sphingomonas aurantiaca</name>
    <dbReference type="NCBI Taxonomy" id="185949"/>
    <lineage>
        <taxon>Bacteria</taxon>
        <taxon>Pseudomonadati</taxon>
        <taxon>Pseudomonadota</taxon>
        <taxon>Alphaproteobacteria</taxon>
        <taxon>Sphingomonadales</taxon>
        <taxon>Sphingomonadaceae</taxon>
        <taxon>Sphingomonas</taxon>
    </lineage>
</organism>
<dbReference type="Pfam" id="PF22638">
    <property type="entry name" value="FlgK_D1"/>
    <property type="match status" value="1"/>
</dbReference>
<feature type="domain" description="Flagellar basal body rod protein N-terminal" evidence="7">
    <location>
        <begin position="8"/>
        <end position="36"/>
    </location>
</feature>
<proteinExistence type="inferred from homology"/>
<dbReference type="GO" id="GO:0005198">
    <property type="term" value="F:structural molecule activity"/>
    <property type="evidence" value="ECO:0007669"/>
    <property type="project" value="InterPro"/>
</dbReference>
<evidence type="ECO:0000256" key="4">
    <source>
        <dbReference type="ARBA" id="ARBA00016244"/>
    </source>
</evidence>
<dbReference type="PRINTS" id="PR01005">
    <property type="entry name" value="FLGHOOKAP1"/>
</dbReference>
<keyword evidence="11" id="KW-1185">Reference proteome</keyword>
<dbReference type="GO" id="GO:0009424">
    <property type="term" value="C:bacterial-type flagellum hook"/>
    <property type="evidence" value="ECO:0007669"/>
    <property type="project" value="InterPro"/>
</dbReference>